<accession>A0A7R9QD91</accession>
<dbReference type="InterPro" id="IPR013087">
    <property type="entry name" value="Znf_C2H2_type"/>
</dbReference>
<dbReference type="PANTHER" id="PTHR46179:SF13">
    <property type="entry name" value="C2H2-TYPE DOMAIN-CONTAINING PROTEIN"/>
    <property type="match status" value="1"/>
</dbReference>
<dbReference type="GO" id="GO:0005634">
    <property type="term" value="C:nucleus"/>
    <property type="evidence" value="ECO:0007669"/>
    <property type="project" value="UniProtKB-SubCell"/>
</dbReference>
<dbReference type="EMBL" id="CAJPIZ010022762">
    <property type="protein sequence ID" value="CAG2118029.1"/>
    <property type="molecule type" value="Genomic_DNA"/>
</dbReference>
<feature type="non-terminal residue" evidence="11">
    <location>
        <position position="1"/>
    </location>
</feature>
<evidence type="ECO:0000256" key="3">
    <source>
        <dbReference type="ARBA" id="ARBA00022737"/>
    </source>
</evidence>
<keyword evidence="7" id="KW-0804">Transcription</keyword>
<keyword evidence="6" id="KW-0805">Transcription regulation</keyword>
<keyword evidence="3" id="KW-0677">Repeat</keyword>
<feature type="domain" description="C2H2-type" evidence="10">
    <location>
        <begin position="450"/>
        <end position="479"/>
    </location>
</feature>
<feature type="domain" description="C2H2-type" evidence="10">
    <location>
        <begin position="224"/>
        <end position="253"/>
    </location>
</feature>
<dbReference type="SUPFAM" id="SSF57667">
    <property type="entry name" value="beta-beta-alpha zinc fingers"/>
    <property type="match status" value="7"/>
</dbReference>
<evidence type="ECO:0000256" key="6">
    <source>
        <dbReference type="ARBA" id="ARBA00023015"/>
    </source>
</evidence>
<dbReference type="AlphaFoldDB" id="A0A7R9QD91"/>
<feature type="domain" description="C2H2-type" evidence="10">
    <location>
        <begin position="293"/>
        <end position="323"/>
    </location>
</feature>
<dbReference type="InterPro" id="IPR036236">
    <property type="entry name" value="Znf_C2H2_sf"/>
</dbReference>
<evidence type="ECO:0000259" key="10">
    <source>
        <dbReference type="PROSITE" id="PS50157"/>
    </source>
</evidence>
<keyword evidence="5" id="KW-0862">Zinc</keyword>
<dbReference type="OrthoDB" id="6480227at2759"/>
<evidence type="ECO:0000256" key="5">
    <source>
        <dbReference type="ARBA" id="ARBA00022833"/>
    </source>
</evidence>
<dbReference type="FunFam" id="3.30.160.60:FF:000446">
    <property type="entry name" value="Zinc finger protein"/>
    <property type="match status" value="1"/>
</dbReference>
<evidence type="ECO:0000256" key="2">
    <source>
        <dbReference type="ARBA" id="ARBA00022723"/>
    </source>
</evidence>
<dbReference type="Pfam" id="PF00096">
    <property type="entry name" value="zf-C2H2"/>
    <property type="match status" value="3"/>
</dbReference>
<keyword evidence="2" id="KW-0479">Metal-binding</keyword>
<dbReference type="GO" id="GO:0008270">
    <property type="term" value="F:zinc ion binding"/>
    <property type="evidence" value="ECO:0007669"/>
    <property type="project" value="UniProtKB-KW"/>
</dbReference>
<dbReference type="PANTHER" id="PTHR46179">
    <property type="entry name" value="ZINC FINGER PROTEIN"/>
    <property type="match status" value="1"/>
</dbReference>
<feature type="domain" description="C2H2-type" evidence="10">
    <location>
        <begin position="263"/>
        <end position="293"/>
    </location>
</feature>
<dbReference type="InterPro" id="IPR051061">
    <property type="entry name" value="Zinc_finger_trans_reg"/>
</dbReference>
<dbReference type="PROSITE" id="PS00028">
    <property type="entry name" value="ZINC_FINGER_C2H2_1"/>
    <property type="match status" value="9"/>
</dbReference>
<organism evidence="11">
    <name type="scientific">Medioppia subpectinata</name>
    <dbReference type="NCBI Taxonomy" id="1979941"/>
    <lineage>
        <taxon>Eukaryota</taxon>
        <taxon>Metazoa</taxon>
        <taxon>Ecdysozoa</taxon>
        <taxon>Arthropoda</taxon>
        <taxon>Chelicerata</taxon>
        <taxon>Arachnida</taxon>
        <taxon>Acari</taxon>
        <taxon>Acariformes</taxon>
        <taxon>Sarcoptiformes</taxon>
        <taxon>Oribatida</taxon>
        <taxon>Brachypylina</taxon>
        <taxon>Oppioidea</taxon>
        <taxon>Oppiidae</taxon>
        <taxon>Medioppia</taxon>
    </lineage>
</organism>
<feature type="domain" description="C2H2-type" evidence="10">
    <location>
        <begin position="69"/>
        <end position="99"/>
    </location>
</feature>
<dbReference type="EMBL" id="OC877337">
    <property type="protein sequence ID" value="CAD7639946.1"/>
    <property type="molecule type" value="Genomic_DNA"/>
</dbReference>
<name>A0A7R9QD91_9ACAR</name>
<keyword evidence="8" id="KW-0539">Nucleus</keyword>
<dbReference type="Proteomes" id="UP000759131">
    <property type="component" value="Unassembled WGS sequence"/>
</dbReference>
<feature type="domain" description="C2H2-type" evidence="10">
    <location>
        <begin position="333"/>
        <end position="356"/>
    </location>
</feature>
<feature type="domain" description="C2H2-type" evidence="10">
    <location>
        <begin position="193"/>
        <end position="223"/>
    </location>
</feature>
<dbReference type="SMART" id="SM00355">
    <property type="entry name" value="ZnF_C2H2"/>
    <property type="match status" value="13"/>
</dbReference>
<protein>
    <recommendedName>
        <fullName evidence="10">C2H2-type domain-containing protein</fullName>
    </recommendedName>
</protein>
<feature type="domain" description="C2H2-type" evidence="10">
    <location>
        <begin position="361"/>
        <end position="390"/>
    </location>
</feature>
<comment type="subcellular location">
    <subcellularLocation>
        <location evidence="1">Nucleus</location>
    </subcellularLocation>
</comment>
<evidence type="ECO:0000256" key="8">
    <source>
        <dbReference type="ARBA" id="ARBA00023242"/>
    </source>
</evidence>
<keyword evidence="4 9" id="KW-0863">Zinc-finger</keyword>
<keyword evidence="12" id="KW-1185">Reference proteome</keyword>
<reference evidence="11" key="1">
    <citation type="submission" date="2020-11" db="EMBL/GenBank/DDBJ databases">
        <authorList>
            <person name="Tran Van P."/>
        </authorList>
    </citation>
    <scope>NUCLEOTIDE SEQUENCE</scope>
</reference>
<sequence>CGERFPTKTRLRIHELHAICGGEGRPHVCPHTTCDRAFKSTSHLTEHIRAIHSSDKPYECENCGKRWSVVCTAPGCERVYKTKRSMNEHRLKVHSGDPYECKHFQCGQRFDNKELFDEHSKTHSDDSMSCGRLVSEKRTTYRKLVNKSHKNITYEKVSKNVAEDTKGDTTDDNDMSDSKEAAAERSDTYYYPFVCTHESCGQKFNTEMNFNRHLEAVHLQQRPYVCDYKGCGQAFLTRQWLETHTRRHTGLSKRRPNATANPYLCPHVGCGKRFPNESAVRTHVKLSHERPSIACAVQGCDKLFPITAQMNKHVRRVHEKRAPAYQYKRCVPYLCPECDRQFDTPSKLKVHRYQVHPKQIYRCEWPGCQYKANINYALTAHMVSHSTERPHPCEWPGCDYRAKDKVGLDSHRVVHSSVDYPCDWPGCEFRSKYKEYLEKHKFVHQSEGTLQCDWPECGKWFKRDQYLRRHMRSHIGTIRHCHYAGCDFKTKNYDWFSKHLRVKHRK</sequence>
<proteinExistence type="predicted"/>
<evidence type="ECO:0000256" key="1">
    <source>
        <dbReference type="ARBA" id="ARBA00004123"/>
    </source>
</evidence>
<dbReference type="Gene3D" id="3.30.160.60">
    <property type="entry name" value="Classic Zinc Finger"/>
    <property type="match status" value="9"/>
</dbReference>
<evidence type="ECO:0000313" key="12">
    <source>
        <dbReference type="Proteomes" id="UP000759131"/>
    </source>
</evidence>
<evidence type="ECO:0000256" key="7">
    <source>
        <dbReference type="ARBA" id="ARBA00023163"/>
    </source>
</evidence>
<feature type="domain" description="C2H2-type" evidence="10">
    <location>
        <begin position="99"/>
        <end position="128"/>
    </location>
</feature>
<dbReference type="PROSITE" id="PS50157">
    <property type="entry name" value="ZINC_FINGER_C2H2_2"/>
    <property type="match status" value="10"/>
</dbReference>
<feature type="domain" description="C2H2-type" evidence="10">
    <location>
        <begin position="27"/>
        <end position="57"/>
    </location>
</feature>
<dbReference type="GO" id="GO:0006357">
    <property type="term" value="P:regulation of transcription by RNA polymerase II"/>
    <property type="evidence" value="ECO:0007669"/>
    <property type="project" value="TreeGrafter"/>
</dbReference>
<evidence type="ECO:0000313" key="11">
    <source>
        <dbReference type="EMBL" id="CAD7639946.1"/>
    </source>
</evidence>
<gene>
    <name evidence="11" type="ORF">OSB1V03_LOCUS17981</name>
</gene>
<evidence type="ECO:0000256" key="4">
    <source>
        <dbReference type="ARBA" id="ARBA00022771"/>
    </source>
</evidence>
<evidence type="ECO:0000256" key="9">
    <source>
        <dbReference type="PROSITE-ProRule" id="PRU00042"/>
    </source>
</evidence>
<dbReference type="FunFam" id="3.30.160.60:FF:000125">
    <property type="entry name" value="Putative zinc finger protein 143"/>
    <property type="match status" value="1"/>
</dbReference>